<protein>
    <recommendedName>
        <fullName evidence="12">EndoU domain-containing protein</fullName>
    </recommendedName>
</protein>
<keyword evidence="14" id="KW-1185">Reference proteome</keyword>
<evidence type="ECO:0000256" key="9">
    <source>
        <dbReference type="ARBA" id="ARBA00023211"/>
    </source>
</evidence>
<proteinExistence type="inferred from homology"/>
<keyword evidence="9 11" id="KW-0464">Manganese</keyword>
<evidence type="ECO:0000256" key="5">
    <source>
        <dbReference type="ARBA" id="ARBA00022723"/>
    </source>
</evidence>
<evidence type="ECO:0000256" key="8">
    <source>
        <dbReference type="ARBA" id="ARBA00022884"/>
    </source>
</evidence>
<evidence type="ECO:0000256" key="7">
    <source>
        <dbReference type="ARBA" id="ARBA00022801"/>
    </source>
</evidence>
<keyword evidence="7 11" id="KW-0378">Hydrolase</keyword>
<comment type="similarity">
    <text evidence="2 11">Belongs to the ENDOU family.</text>
</comment>
<dbReference type="AlphaFoldDB" id="A0AAN9Z3M3"/>
<dbReference type="Pfam" id="PF09412">
    <property type="entry name" value="XendoU"/>
    <property type="match status" value="1"/>
</dbReference>
<comment type="caution">
    <text evidence="13">The sequence shown here is derived from an EMBL/GenBank/DDBJ whole genome shotgun (WGS) entry which is preliminary data.</text>
</comment>
<evidence type="ECO:0000256" key="6">
    <source>
        <dbReference type="ARBA" id="ARBA00022759"/>
    </source>
</evidence>
<evidence type="ECO:0000256" key="11">
    <source>
        <dbReference type="RuleBase" id="RU367085"/>
    </source>
</evidence>
<evidence type="ECO:0000256" key="2">
    <source>
        <dbReference type="ARBA" id="ARBA00010168"/>
    </source>
</evidence>
<dbReference type="GO" id="GO:0016829">
    <property type="term" value="F:lyase activity"/>
    <property type="evidence" value="ECO:0007669"/>
    <property type="project" value="UniProtKB-KW"/>
</dbReference>
<sequence>MTRPASAQFYQAVIGRMAMRTDTASHLLVLLCSVTVYGAPSHRVSDEALRNISETLFANDVNNAAKHIRINYQSRTDSNSATDDAPDPLLTVASEALNISTVSVLRKTFDNYVADTRVNEQITDEEMNEENNLLNAFIETPIMEHTSSFLSSYDFVTKDPNALKNLLRDLWFSMYSRSGDKMGSSGFEHVFLGELKKGKVSGMHNWIFFTTEEAKNTANYMGYLKKLDLGEKGDVVKIHYKWSNAMKPVGSMFVGTSPEFEMALYTICFLARPNGKCKVNLGNKAVTIRTHTSRSKEKTVIGSAFPEI</sequence>
<reference evidence="13 14" key="1">
    <citation type="submission" date="2024-03" db="EMBL/GenBank/DDBJ databases">
        <title>The genome assembly and annotation of the cricket Gryllus longicercus Weissman &amp; Gray.</title>
        <authorList>
            <person name="Szrajer S."/>
            <person name="Gray D."/>
            <person name="Ylla G."/>
        </authorList>
    </citation>
    <scope>NUCLEOTIDE SEQUENCE [LARGE SCALE GENOMIC DNA]</scope>
    <source>
        <strain evidence="13">DAG 2021-001</strain>
        <tissue evidence="13">Whole body minus gut</tissue>
    </source>
</reference>
<organism evidence="13 14">
    <name type="scientific">Gryllus longicercus</name>
    <dbReference type="NCBI Taxonomy" id="2509291"/>
    <lineage>
        <taxon>Eukaryota</taxon>
        <taxon>Metazoa</taxon>
        <taxon>Ecdysozoa</taxon>
        <taxon>Arthropoda</taxon>
        <taxon>Hexapoda</taxon>
        <taxon>Insecta</taxon>
        <taxon>Pterygota</taxon>
        <taxon>Neoptera</taxon>
        <taxon>Polyneoptera</taxon>
        <taxon>Orthoptera</taxon>
        <taxon>Ensifera</taxon>
        <taxon>Gryllidea</taxon>
        <taxon>Grylloidea</taxon>
        <taxon>Gryllidae</taxon>
        <taxon>Gryllinae</taxon>
        <taxon>Gryllus</taxon>
    </lineage>
</organism>
<evidence type="ECO:0000259" key="12">
    <source>
        <dbReference type="PROSITE" id="PS51959"/>
    </source>
</evidence>
<evidence type="ECO:0000313" key="14">
    <source>
        <dbReference type="Proteomes" id="UP001378592"/>
    </source>
</evidence>
<dbReference type="InterPro" id="IPR039787">
    <property type="entry name" value="ENDOU"/>
</dbReference>
<evidence type="ECO:0000313" key="13">
    <source>
        <dbReference type="EMBL" id="KAK7794917.1"/>
    </source>
</evidence>
<dbReference type="PROSITE" id="PS51959">
    <property type="entry name" value="ENDOU"/>
    <property type="match status" value="1"/>
</dbReference>
<dbReference type="PANTHER" id="PTHR12439">
    <property type="entry name" value="PLACENTAL PROTEIN 11-RELATED"/>
    <property type="match status" value="1"/>
</dbReference>
<dbReference type="GO" id="GO:0003723">
    <property type="term" value="F:RNA binding"/>
    <property type="evidence" value="ECO:0007669"/>
    <property type="project" value="UniProtKB-UniRule"/>
</dbReference>
<keyword evidence="10" id="KW-0456">Lyase</keyword>
<dbReference type="GO" id="GO:0046872">
    <property type="term" value="F:metal ion binding"/>
    <property type="evidence" value="ECO:0007669"/>
    <property type="project" value="UniProtKB-UniRule"/>
</dbReference>
<accession>A0AAN9Z3M3</accession>
<gene>
    <name evidence="13" type="ORF">R5R35_005892</name>
</gene>
<keyword evidence="6 11" id="KW-0255">Endonuclease</keyword>
<dbReference type="SUPFAM" id="SSF142877">
    <property type="entry name" value="EndoU-like"/>
    <property type="match status" value="1"/>
</dbReference>
<dbReference type="GO" id="GO:0016787">
    <property type="term" value="F:hydrolase activity"/>
    <property type="evidence" value="ECO:0007669"/>
    <property type="project" value="UniProtKB-KW"/>
</dbReference>
<evidence type="ECO:0000256" key="3">
    <source>
        <dbReference type="ARBA" id="ARBA00011245"/>
    </source>
</evidence>
<dbReference type="EMBL" id="JAZDUA010000310">
    <property type="protein sequence ID" value="KAK7794917.1"/>
    <property type="molecule type" value="Genomic_DNA"/>
</dbReference>
<dbReference type="Proteomes" id="UP001378592">
    <property type="component" value="Unassembled WGS sequence"/>
</dbReference>
<dbReference type="InterPro" id="IPR037227">
    <property type="entry name" value="EndoU-like"/>
</dbReference>
<comment type="subunit">
    <text evidence="3 11">Monomer.</text>
</comment>
<evidence type="ECO:0000256" key="4">
    <source>
        <dbReference type="ARBA" id="ARBA00022722"/>
    </source>
</evidence>
<feature type="domain" description="EndoU" evidence="12">
    <location>
        <begin position="45"/>
        <end position="308"/>
    </location>
</feature>
<evidence type="ECO:0000256" key="1">
    <source>
        <dbReference type="ARBA" id="ARBA00001936"/>
    </source>
</evidence>
<keyword evidence="5 11" id="KW-0479">Metal-binding</keyword>
<comment type="cofactor">
    <cofactor evidence="1 11">
        <name>Mn(2+)</name>
        <dbReference type="ChEBI" id="CHEBI:29035"/>
    </cofactor>
</comment>
<keyword evidence="8 11" id="KW-0694">RNA-binding</keyword>
<keyword evidence="4 11" id="KW-0540">Nuclease</keyword>
<evidence type="ECO:0000256" key="10">
    <source>
        <dbReference type="ARBA" id="ARBA00023239"/>
    </source>
</evidence>
<dbReference type="PANTHER" id="PTHR12439:SF42">
    <property type="entry name" value="ENDORIBONUCLEASE-RELATED"/>
    <property type="match status" value="1"/>
</dbReference>
<dbReference type="CDD" id="cd21159">
    <property type="entry name" value="XendoU"/>
    <property type="match status" value="1"/>
</dbReference>
<name>A0AAN9Z3M3_9ORTH</name>
<dbReference type="InterPro" id="IPR018998">
    <property type="entry name" value="EndoU_C"/>
</dbReference>
<dbReference type="GO" id="GO:0004521">
    <property type="term" value="F:RNA endonuclease activity"/>
    <property type="evidence" value="ECO:0007669"/>
    <property type="project" value="UniProtKB-UniRule"/>
</dbReference>